<dbReference type="HOGENOM" id="CLU_005249_4_1_1"/>
<keyword evidence="5" id="KW-1185">Reference proteome</keyword>
<feature type="compositionally biased region" description="Acidic residues" evidence="1">
    <location>
        <begin position="934"/>
        <end position="950"/>
    </location>
</feature>
<feature type="region of interest" description="Disordered" evidence="1">
    <location>
        <begin position="1"/>
        <end position="62"/>
    </location>
</feature>
<dbReference type="Pfam" id="PF00350">
    <property type="entry name" value="Dynamin_N"/>
    <property type="match status" value="1"/>
</dbReference>
<accession>W9CK50</accession>
<name>W9CK50_SCLBF</name>
<reference evidence="4 5" key="1">
    <citation type="journal article" date="2014" name="Genome Announc.">
        <title>Draft genome sequence of Sclerotinia borealis, a psychrophilic plant pathogenic fungus.</title>
        <authorList>
            <person name="Mardanov A.V."/>
            <person name="Beletsky A.V."/>
            <person name="Kadnikov V.V."/>
            <person name="Ignatov A.N."/>
            <person name="Ravin N.V."/>
        </authorList>
    </citation>
    <scope>NUCLEOTIDE SEQUENCE [LARGE SCALE GENOMIC DNA]</scope>
    <source>
        <strain evidence="5">F-4157</strain>
    </source>
</reference>
<dbReference type="PANTHER" id="PTHR36681:SF3">
    <property type="entry name" value="NUCLEAR GTPASE, GERMINAL CENTER-ASSOCIATED, TANDEM DUPLICATE 3"/>
    <property type="match status" value="1"/>
</dbReference>
<dbReference type="Pfam" id="PF24564">
    <property type="entry name" value="DUF7605"/>
    <property type="match status" value="1"/>
</dbReference>
<evidence type="ECO:0000313" key="5">
    <source>
        <dbReference type="Proteomes" id="UP000019487"/>
    </source>
</evidence>
<dbReference type="InterPro" id="IPR045063">
    <property type="entry name" value="Dynamin_N"/>
</dbReference>
<dbReference type="InterPro" id="IPR056024">
    <property type="entry name" value="DUF7605"/>
</dbReference>
<evidence type="ECO:0000256" key="1">
    <source>
        <dbReference type="SAM" id="MobiDB-lite"/>
    </source>
</evidence>
<dbReference type="OrthoDB" id="3598281at2759"/>
<dbReference type="STRING" id="1432307.W9CK50"/>
<evidence type="ECO:0000259" key="2">
    <source>
        <dbReference type="Pfam" id="PF00350"/>
    </source>
</evidence>
<evidence type="ECO:0000259" key="3">
    <source>
        <dbReference type="Pfam" id="PF24564"/>
    </source>
</evidence>
<sequence>MADFAVKLEAGPSPPPRDSPLCVSDDKDQVPRSPSPCVADSPKRSLSPSPAPSCSDETSSHTIPTWQRCGHLDLLKQIEIKEEAVRNGIIGLKDIEAALRHHAGEVWSSSKWLERIATIRAAKKECRVLIGFLGVTGAGKSTLINAVLGYEDLLPADDEKACTAVICEISWNPRDDPAATFVAIIDRINREDWVSELEKLFRDIADKNSNKDGDDEEPDLERDERIKSAFGKVKCVYPSIKSVEALQRQTITSLMSHCSVRDILGQSNTIKSNNLQDFADAIKPYIDSSNSKEDGGTYSFAQLPLVKLVRLQIKAEVLKTGIVLVDLPGSMDTNAARGALAATYTKNLTVSCVVSPTSRAASDKPAQDLLGSITKRYLQLEDHFSSDHLCFIVTKTDSSIHVSRYIRTHPEVDKGLTEIYLKEAKIQDDLACMQKSNLNREQRLLKDKQTLLELKEEMKQLETIPTSSAPTPGYKNDKKTYSRLQKQSQDTLNAINFDESKLGKAYQKLNTLEQIERTFYSRKMQACIRNRNAVSTTALRDDFESPLQVFCISALAHFDHTERGSQMDGFFKLRDAGVLALRAWLIDATLGNRSCNAESFLADIECLETTLHLWAADTTVEYKLPATQKEEIENAFDEQVEVLGKIEKYFENGIFKHMPLAEKKAVEKGEIAVRSWAQRPMGWATHRACNRNNGNWKSYNDTVHHWNDDLGGLYLDDYMIRHWRKTVHTTLPEYHQKYNTSFGLVLFNFVHGVVTAATTICPQVAEPLGLWKQSIMKGAKPLQDKAEEIFQERIKATATEAHGLIVPKIKDIWLPIYEQCGEEHGKGHFKRNIETHVKFIQKNGRPMYKKCSKAIRGAFKKLCTNLPVEFSKSTDTATAKIKEEFSMMMDNHTIKDTTSAGGGGGVCPSKVKLRDALTLIFANLHVAWGEEIEGVVEEEEEEPEDEDIDISEFKGEEDIQQEDAKFVLSDFSDDDNNDDAKDGDYVPGA</sequence>
<organism evidence="4 5">
    <name type="scientific">Sclerotinia borealis (strain F-4128)</name>
    <dbReference type="NCBI Taxonomy" id="1432307"/>
    <lineage>
        <taxon>Eukaryota</taxon>
        <taxon>Fungi</taxon>
        <taxon>Dikarya</taxon>
        <taxon>Ascomycota</taxon>
        <taxon>Pezizomycotina</taxon>
        <taxon>Leotiomycetes</taxon>
        <taxon>Helotiales</taxon>
        <taxon>Sclerotiniaceae</taxon>
        <taxon>Sclerotinia</taxon>
    </lineage>
</organism>
<feature type="domain" description="Dynamin N-terminal" evidence="2">
    <location>
        <begin position="130"/>
        <end position="373"/>
    </location>
</feature>
<dbReference type="EMBL" id="AYSA01000141">
    <property type="protein sequence ID" value="ESZ96348.1"/>
    <property type="molecule type" value="Genomic_DNA"/>
</dbReference>
<gene>
    <name evidence="4" type="ORF">SBOR_3280</name>
</gene>
<evidence type="ECO:0008006" key="6">
    <source>
        <dbReference type="Google" id="ProtNLM"/>
    </source>
</evidence>
<dbReference type="AlphaFoldDB" id="W9CK50"/>
<protein>
    <recommendedName>
        <fullName evidence="6">Tat pathway signal sequence</fullName>
    </recommendedName>
</protein>
<dbReference type="SUPFAM" id="SSF52540">
    <property type="entry name" value="P-loop containing nucleoside triphosphate hydrolases"/>
    <property type="match status" value="2"/>
</dbReference>
<evidence type="ECO:0000313" key="4">
    <source>
        <dbReference type="EMBL" id="ESZ96348.1"/>
    </source>
</evidence>
<comment type="caution">
    <text evidence="4">The sequence shown here is derived from an EMBL/GenBank/DDBJ whole genome shotgun (WGS) entry which is preliminary data.</text>
</comment>
<feature type="compositionally biased region" description="Basic and acidic residues" evidence="1">
    <location>
        <begin position="978"/>
        <end position="989"/>
    </location>
</feature>
<proteinExistence type="predicted"/>
<dbReference type="InterPro" id="IPR027417">
    <property type="entry name" value="P-loop_NTPase"/>
</dbReference>
<feature type="domain" description="DUF7605" evidence="3">
    <location>
        <begin position="672"/>
        <end position="834"/>
    </location>
</feature>
<dbReference type="Proteomes" id="UP000019487">
    <property type="component" value="Unassembled WGS sequence"/>
</dbReference>
<dbReference type="Gene3D" id="3.40.50.300">
    <property type="entry name" value="P-loop containing nucleotide triphosphate hydrolases"/>
    <property type="match status" value="1"/>
</dbReference>
<dbReference type="PANTHER" id="PTHR36681">
    <property type="entry name" value="NUCLEAR GTPASE, GERMINAL CENTER-ASSOCIATED, TANDEM DUPLICATE 3"/>
    <property type="match status" value="1"/>
</dbReference>
<feature type="region of interest" description="Disordered" evidence="1">
    <location>
        <begin position="934"/>
        <end position="989"/>
    </location>
</feature>
<feature type="compositionally biased region" description="Basic and acidic residues" evidence="1">
    <location>
        <begin position="951"/>
        <end position="965"/>
    </location>
</feature>